<keyword evidence="2" id="KW-0238">DNA-binding</keyword>
<dbReference type="SUPFAM" id="SSF46785">
    <property type="entry name" value="Winged helix' DNA-binding domain"/>
    <property type="match status" value="1"/>
</dbReference>
<dbReference type="Proteomes" id="UP000240987">
    <property type="component" value="Unassembled WGS sequence"/>
</dbReference>
<comment type="caution">
    <text evidence="5">The sequence shown here is derived from an EMBL/GenBank/DDBJ whole genome shotgun (WGS) entry which is preliminary data.</text>
</comment>
<dbReference type="SMART" id="SM00345">
    <property type="entry name" value="HTH_GNTR"/>
    <property type="match status" value="1"/>
</dbReference>
<gene>
    <name evidence="5" type="ORF">C9J12_12425</name>
</gene>
<feature type="domain" description="HTH gntR-type" evidence="4">
    <location>
        <begin position="8"/>
        <end position="76"/>
    </location>
</feature>
<dbReference type="InterPro" id="IPR036388">
    <property type="entry name" value="WH-like_DNA-bd_sf"/>
</dbReference>
<organism evidence="5 6">
    <name type="scientific">Photobacterium frigidiphilum</name>
    <dbReference type="NCBI Taxonomy" id="264736"/>
    <lineage>
        <taxon>Bacteria</taxon>
        <taxon>Pseudomonadati</taxon>
        <taxon>Pseudomonadota</taxon>
        <taxon>Gammaproteobacteria</taxon>
        <taxon>Vibrionales</taxon>
        <taxon>Vibrionaceae</taxon>
        <taxon>Photobacterium</taxon>
    </lineage>
</organism>
<proteinExistence type="predicted"/>
<dbReference type="PANTHER" id="PTHR38445:SF10">
    <property type="entry name" value="GNTR-FAMILY TRANSCRIPTIONAL REGULATOR"/>
    <property type="match status" value="1"/>
</dbReference>
<name>A0A2T3JHI1_9GAMM</name>
<dbReference type="PROSITE" id="PS50949">
    <property type="entry name" value="HTH_GNTR"/>
    <property type="match status" value="1"/>
</dbReference>
<dbReference type="GO" id="GO:0003700">
    <property type="term" value="F:DNA-binding transcription factor activity"/>
    <property type="evidence" value="ECO:0007669"/>
    <property type="project" value="InterPro"/>
</dbReference>
<keyword evidence="1" id="KW-0805">Transcription regulation</keyword>
<evidence type="ECO:0000256" key="3">
    <source>
        <dbReference type="ARBA" id="ARBA00023163"/>
    </source>
</evidence>
<dbReference type="EMBL" id="PYMJ01000010">
    <property type="protein sequence ID" value="PSU48427.1"/>
    <property type="molecule type" value="Genomic_DNA"/>
</dbReference>
<evidence type="ECO:0000256" key="2">
    <source>
        <dbReference type="ARBA" id="ARBA00023125"/>
    </source>
</evidence>
<reference evidence="5 6" key="1">
    <citation type="submission" date="2018-01" db="EMBL/GenBank/DDBJ databases">
        <title>Whole genome sequencing of Histamine producing bacteria.</title>
        <authorList>
            <person name="Butler K."/>
        </authorList>
    </citation>
    <scope>NUCLEOTIDE SEQUENCE [LARGE SCALE GENOMIC DNA]</scope>
    <source>
        <strain evidence="5 6">JCM 12947</strain>
    </source>
</reference>
<dbReference type="RefSeq" id="WP_107243020.1">
    <property type="nucleotide sequence ID" value="NZ_PYMJ01000010.1"/>
</dbReference>
<evidence type="ECO:0000259" key="4">
    <source>
        <dbReference type="PROSITE" id="PS50949"/>
    </source>
</evidence>
<dbReference type="CDD" id="cd07377">
    <property type="entry name" value="WHTH_GntR"/>
    <property type="match status" value="1"/>
</dbReference>
<evidence type="ECO:0000313" key="6">
    <source>
        <dbReference type="Proteomes" id="UP000240987"/>
    </source>
</evidence>
<protein>
    <submittedName>
        <fullName evidence="5">GntR family transcriptional regulator</fullName>
    </submittedName>
</protein>
<evidence type="ECO:0000313" key="5">
    <source>
        <dbReference type="EMBL" id="PSU48427.1"/>
    </source>
</evidence>
<sequence>MNDWNDELPIYKQLSQRIIDQIADGTWLEGTALPSVRAVAADLKINHLTVMKGYQLLADQGLIEKKRGQGMYVLSGAMDVIQENQKSYFLQKELPDLVDKLNRIGLSIDELVIELEKNGRVKSGSID</sequence>
<dbReference type="GO" id="GO:0003677">
    <property type="term" value="F:DNA binding"/>
    <property type="evidence" value="ECO:0007669"/>
    <property type="project" value="UniProtKB-KW"/>
</dbReference>
<dbReference type="InterPro" id="IPR036390">
    <property type="entry name" value="WH_DNA-bd_sf"/>
</dbReference>
<evidence type="ECO:0000256" key="1">
    <source>
        <dbReference type="ARBA" id="ARBA00023015"/>
    </source>
</evidence>
<accession>A0A2T3JHI1</accession>
<dbReference type="InterPro" id="IPR000524">
    <property type="entry name" value="Tscrpt_reg_HTH_GntR"/>
</dbReference>
<keyword evidence="3" id="KW-0804">Transcription</keyword>
<dbReference type="OrthoDB" id="162505at2"/>
<dbReference type="Gene3D" id="1.10.10.10">
    <property type="entry name" value="Winged helix-like DNA-binding domain superfamily/Winged helix DNA-binding domain"/>
    <property type="match status" value="1"/>
</dbReference>
<keyword evidence="6" id="KW-1185">Reference proteome</keyword>
<dbReference type="PANTHER" id="PTHR38445">
    <property type="entry name" value="HTH-TYPE TRANSCRIPTIONAL REPRESSOR YTRA"/>
    <property type="match status" value="1"/>
</dbReference>
<dbReference type="AlphaFoldDB" id="A0A2T3JHI1"/>
<dbReference type="Pfam" id="PF00392">
    <property type="entry name" value="GntR"/>
    <property type="match status" value="1"/>
</dbReference>
<dbReference type="Gene3D" id="6.10.250.1220">
    <property type="match status" value="1"/>
</dbReference>